<sequence length="374" mass="38950">MDALTERMRAFIGAHVVPAEKSLMAGDAAALRRAQERARAAGLWGLPLPVALGGQGMALADYADVAIVEGHSDAGPAVCGSDLLLDTTMLDRYGSPAIRERYVRAMVAGDASPSFAMTEPGQAGSDPSGLTTTAVRDGDAYVLTGRKWFTSRATHAAFTTVACRTEDGGISLIVVPAGAGGLRIVREVPVLGAGGQYELALDGVRVGAEQLLGAPGEGLAIAGERLALGRTLRCLRWLGQARRAFDLMVARMRGRVVRGRPLADRELLHQYVFDSHAELAAAEALTRAAVAALTEGTGVKNAVATAKVVTARAYGTVVDRAIQVYGAEGLTDDTPLAMLHRGARAARILDGPDESHISAVARRLLTSPAAAVPS</sequence>
<dbReference type="InterPro" id="IPR013786">
    <property type="entry name" value="AcylCoA_DH/ox_N"/>
</dbReference>
<dbReference type="SUPFAM" id="SSF47203">
    <property type="entry name" value="Acyl-CoA dehydrogenase C-terminal domain-like"/>
    <property type="match status" value="1"/>
</dbReference>
<comment type="caution">
    <text evidence="11">The sequence shown here is derived from an EMBL/GenBank/DDBJ whole genome shotgun (WGS) entry which is preliminary data.</text>
</comment>
<dbReference type="GO" id="GO:0005737">
    <property type="term" value="C:cytoplasm"/>
    <property type="evidence" value="ECO:0007669"/>
    <property type="project" value="TreeGrafter"/>
</dbReference>
<reference evidence="11 12" key="1">
    <citation type="submission" date="2018-11" db="EMBL/GenBank/DDBJ databases">
        <title>Sequencing the genomes of 1000 actinobacteria strains.</title>
        <authorList>
            <person name="Klenk H.-P."/>
        </authorList>
    </citation>
    <scope>NUCLEOTIDE SEQUENCE [LARGE SCALE GENOMIC DNA]</scope>
    <source>
        <strain evidence="11 12">DSM 43634</strain>
    </source>
</reference>
<dbReference type="Gene3D" id="1.20.140.10">
    <property type="entry name" value="Butyryl-CoA Dehydrogenase, subunit A, domain 3"/>
    <property type="match status" value="1"/>
</dbReference>
<evidence type="ECO:0000313" key="12">
    <source>
        <dbReference type="Proteomes" id="UP000271683"/>
    </source>
</evidence>
<comment type="similarity">
    <text evidence="2 7">Belongs to the acyl-CoA dehydrogenase family.</text>
</comment>
<dbReference type="Gene3D" id="1.10.540.10">
    <property type="entry name" value="Acyl-CoA dehydrogenase/oxidase, N-terminal domain"/>
    <property type="match status" value="1"/>
</dbReference>
<dbReference type="InterPro" id="IPR009100">
    <property type="entry name" value="AcylCoA_DH/oxidase_NM_dom_sf"/>
</dbReference>
<dbReference type="InterPro" id="IPR050741">
    <property type="entry name" value="Acyl-CoA_dehydrogenase"/>
</dbReference>
<keyword evidence="4 7" id="KW-0285">Flavoprotein</keyword>
<evidence type="ECO:0000259" key="8">
    <source>
        <dbReference type="Pfam" id="PF00441"/>
    </source>
</evidence>
<evidence type="ECO:0000259" key="10">
    <source>
        <dbReference type="Pfam" id="PF02771"/>
    </source>
</evidence>
<dbReference type="Pfam" id="PF02770">
    <property type="entry name" value="Acyl-CoA_dh_M"/>
    <property type="match status" value="1"/>
</dbReference>
<gene>
    <name evidence="11" type="ORF">EDD30_1669</name>
</gene>
<evidence type="ECO:0000256" key="4">
    <source>
        <dbReference type="ARBA" id="ARBA00022630"/>
    </source>
</evidence>
<dbReference type="InterPro" id="IPR037069">
    <property type="entry name" value="AcylCoA_DH/ox_N_sf"/>
</dbReference>
<evidence type="ECO:0000256" key="1">
    <source>
        <dbReference type="ARBA" id="ARBA00001974"/>
    </source>
</evidence>
<keyword evidence="6 7" id="KW-0560">Oxidoreductase</keyword>
<dbReference type="InterPro" id="IPR036250">
    <property type="entry name" value="AcylCo_DH-like_C"/>
</dbReference>
<evidence type="ECO:0000256" key="7">
    <source>
        <dbReference type="RuleBase" id="RU362125"/>
    </source>
</evidence>
<dbReference type="InterPro" id="IPR009075">
    <property type="entry name" value="AcylCo_DH/oxidase_C"/>
</dbReference>
<dbReference type="PANTHER" id="PTHR48083:SF13">
    <property type="entry name" value="ACYL-COA DEHYDROGENASE FAMILY MEMBER 11"/>
    <property type="match status" value="1"/>
</dbReference>
<evidence type="ECO:0000259" key="9">
    <source>
        <dbReference type="Pfam" id="PF02770"/>
    </source>
</evidence>
<dbReference type="Gene3D" id="2.40.110.10">
    <property type="entry name" value="Butyryl-CoA Dehydrogenase, subunit A, domain 2"/>
    <property type="match status" value="1"/>
</dbReference>
<dbReference type="GO" id="GO:0050660">
    <property type="term" value="F:flavin adenine dinucleotide binding"/>
    <property type="evidence" value="ECO:0007669"/>
    <property type="project" value="InterPro"/>
</dbReference>
<keyword evidence="5 7" id="KW-0274">FAD</keyword>
<dbReference type="GO" id="GO:0003995">
    <property type="term" value="F:acyl-CoA dehydrogenase activity"/>
    <property type="evidence" value="ECO:0007669"/>
    <property type="project" value="TreeGrafter"/>
</dbReference>
<feature type="domain" description="Acyl-CoA dehydrogenase/oxidase C-terminal" evidence="8">
    <location>
        <begin position="216"/>
        <end position="365"/>
    </location>
</feature>
<dbReference type="PANTHER" id="PTHR48083">
    <property type="entry name" value="MEDIUM-CHAIN SPECIFIC ACYL-COA DEHYDROGENASE, MITOCHONDRIAL-RELATED"/>
    <property type="match status" value="1"/>
</dbReference>
<dbReference type="Pfam" id="PF00441">
    <property type="entry name" value="Acyl-CoA_dh_1"/>
    <property type="match status" value="1"/>
</dbReference>
<accession>A0A3N1GFH4</accession>
<protein>
    <submittedName>
        <fullName evidence="11">Alkylation response protein AidB-like acyl-CoA dehydrogenase</fullName>
    </submittedName>
</protein>
<dbReference type="GO" id="GO:0033539">
    <property type="term" value="P:fatty acid beta-oxidation using acyl-CoA dehydrogenase"/>
    <property type="evidence" value="ECO:0007669"/>
    <property type="project" value="TreeGrafter"/>
</dbReference>
<dbReference type="Proteomes" id="UP000271683">
    <property type="component" value="Unassembled WGS sequence"/>
</dbReference>
<feature type="domain" description="Acyl-CoA oxidase/dehydrogenase middle" evidence="9">
    <location>
        <begin position="114"/>
        <end position="201"/>
    </location>
</feature>
<evidence type="ECO:0000256" key="6">
    <source>
        <dbReference type="ARBA" id="ARBA00023002"/>
    </source>
</evidence>
<comment type="cofactor">
    <cofactor evidence="1 7">
        <name>FAD</name>
        <dbReference type="ChEBI" id="CHEBI:57692"/>
    </cofactor>
</comment>
<dbReference type="AlphaFoldDB" id="A0A3N1GFH4"/>
<evidence type="ECO:0000256" key="5">
    <source>
        <dbReference type="ARBA" id="ARBA00022827"/>
    </source>
</evidence>
<evidence type="ECO:0000256" key="3">
    <source>
        <dbReference type="ARBA" id="ARBA00011738"/>
    </source>
</evidence>
<feature type="domain" description="Acyl-CoA dehydrogenase/oxidase N-terminal" evidence="10">
    <location>
        <begin position="3"/>
        <end position="110"/>
    </location>
</feature>
<proteinExistence type="inferred from homology"/>
<dbReference type="InterPro" id="IPR046373">
    <property type="entry name" value="Acyl-CoA_Oxase/DH_mid-dom_sf"/>
</dbReference>
<organism evidence="11 12">
    <name type="scientific">Couchioplanes caeruleus</name>
    <dbReference type="NCBI Taxonomy" id="56438"/>
    <lineage>
        <taxon>Bacteria</taxon>
        <taxon>Bacillati</taxon>
        <taxon>Actinomycetota</taxon>
        <taxon>Actinomycetes</taxon>
        <taxon>Micromonosporales</taxon>
        <taxon>Micromonosporaceae</taxon>
        <taxon>Couchioplanes</taxon>
    </lineage>
</organism>
<evidence type="ECO:0000256" key="2">
    <source>
        <dbReference type="ARBA" id="ARBA00009347"/>
    </source>
</evidence>
<evidence type="ECO:0000313" key="11">
    <source>
        <dbReference type="EMBL" id="ROP28891.1"/>
    </source>
</evidence>
<dbReference type="RefSeq" id="WP_211278067.1">
    <property type="nucleotide sequence ID" value="NZ_RJKL01000001.1"/>
</dbReference>
<dbReference type="EMBL" id="RJKL01000001">
    <property type="protein sequence ID" value="ROP28891.1"/>
    <property type="molecule type" value="Genomic_DNA"/>
</dbReference>
<dbReference type="Pfam" id="PF02771">
    <property type="entry name" value="Acyl-CoA_dh_N"/>
    <property type="match status" value="1"/>
</dbReference>
<comment type="subunit">
    <text evidence="3">Homodimer.</text>
</comment>
<dbReference type="InterPro" id="IPR006091">
    <property type="entry name" value="Acyl-CoA_Oxase/DH_mid-dom"/>
</dbReference>
<name>A0A3N1GFH4_9ACTN</name>
<dbReference type="SUPFAM" id="SSF56645">
    <property type="entry name" value="Acyl-CoA dehydrogenase NM domain-like"/>
    <property type="match status" value="1"/>
</dbReference>